<dbReference type="InterPro" id="IPR051259">
    <property type="entry name" value="rRNA_Methyltransferase"/>
</dbReference>
<dbReference type="AlphaFoldDB" id="A0A1M6R385"/>
<evidence type="ECO:0000256" key="1">
    <source>
        <dbReference type="ARBA" id="ARBA00007228"/>
    </source>
</evidence>
<dbReference type="RefSeq" id="WP_072967517.1">
    <property type="nucleotide sequence ID" value="NZ_FRAJ01000013.1"/>
</dbReference>
<accession>A0A1M6R385</accession>
<gene>
    <name evidence="5" type="ORF">SAMN02745883_01675</name>
</gene>
<dbReference type="GO" id="GO:0008173">
    <property type="term" value="F:RNA methyltransferase activity"/>
    <property type="evidence" value="ECO:0007669"/>
    <property type="project" value="InterPro"/>
</dbReference>
<dbReference type="GO" id="GO:0032259">
    <property type="term" value="P:methylation"/>
    <property type="evidence" value="ECO:0007669"/>
    <property type="project" value="UniProtKB-KW"/>
</dbReference>
<evidence type="ECO:0000256" key="2">
    <source>
        <dbReference type="ARBA" id="ARBA00022603"/>
    </source>
</evidence>
<dbReference type="InterPro" id="IPR029064">
    <property type="entry name" value="Ribosomal_eL30-like_sf"/>
</dbReference>
<dbReference type="InterPro" id="IPR013123">
    <property type="entry name" value="SpoU_subst-bd"/>
</dbReference>
<comment type="similarity">
    <text evidence="1">Belongs to the class IV-like SAM-binding methyltransferase superfamily. RNA methyltransferase TrmH family.</text>
</comment>
<name>A0A1M6R385_9FIRM</name>
<dbReference type="PANTHER" id="PTHR43191:SF2">
    <property type="entry name" value="RRNA METHYLTRANSFERASE 3, MITOCHONDRIAL"/>
    <property type="match status" value="1"/>
</dbReference>
<dbReference type="SMART" id="SM00967">
    <property type="entry name" value="SpoU_sub_bind"/>
    <property type="match status" value="1"/>
</dbReference>
<dbReference type="CDD" id="cd18095">
    <property type="entry name" value="SpoU-like_rRNA-MTase"/>
    <property type="match status" value="1"/>
</dbReference>
<dbReference type="InterPro" id="IPR029026">
    <property type="entry name" value="tRNA_m1G_MTases_N"/>
</dbReference>
<reference evidence="5 6" key="1">
    <citation type="submission" date="2016-11" db="EMBL/GenBank/DDBJ databases">
        <authorList>
            <person name="Jaros S."/>
            <person name="Januszkiewicz K."/>
            <person name="Wedrychowicz H."/>
        </authorList>
    </citation>
    <scope>NUCLEOTIDE SEQUENCE [LARGE SCALE GENOMIC DNA]</scope>
    <source>
        <strain evidence="5 6">DSM 14501</strain>
    </source>
</reference>
<dbReference type="Pfam" id="PF00588">
    <property type="entry name" value="SpoU_methylase"/>
    <property type="match status" value="1"/>
</dbReference>
<evidence type="ECO:0000256" key="3">
    <source>
        <dbReference type="ARBA" id="ARBA00022679"/>
    </source>
</evidence>
<keyword evidence="3 5" id="KW-0808">Transferase</keyword>
<dbReference type="SUPFAM" id="SSF55315">
    <property type="entry name" value="L30e-like"/>
    <property type="match status" value="1"/>
</dbReference>
<feature type="domain" description="RNA 2-O ribose methyltransferase substrate binding" evidence="4">
    <location>
        <begin position="32"/>
        <end position="104"/>
    </location>
</feature>
<dbReference type="InterPro" id="IPR053888">
    <property type="entry name" value="MRM3-like_sub_bind"/>
</dbReference>
<evidence type="ECO:0000313" key="5">
    <source>
        <dbReference type="EMBL" id="SHK26892.1"/>
    </source>
</evidence>
<dbReference type="GO" id="GO:0006396">
    <property type="term" value="P:RNA processing"/>
    <property type="evidence" value="ECO:0007669"/>
    <property type="project" value="InterPro"/>
</dbReference>
<dbReference type="Gene3D" id="3.30.1330.30">
    <property type="match status" value="1"/>
</dbReference>
<dbReference type="STRING" id="1121266.SAMN02745883_01675"/>
<sequence>MTLEITSPNNKHVKHIKSLQIKKYRDKYGEFIIEGLRIIRHSLENNVELLAVYYSENMKDFEILKTISEKNINIFKIDSKIMKQISTTENSQGIIGIVKKKFYDLEDFMDKDEISIAILDRLQDPGNVGTIIRTADAAGFDAVVMIKGCVDIYNSKTIRATMGSIFTMPIIYAHDIDELIYKLKTNGIDIISTVLSAEKYHNEVVYKKKNAVIIGNEGSGISKEFIEKSNIKVKIPMLGNAESLNASVAAGIIMYEIVRQKFNFKNSKN</sequence>
<evidence type="ECO:0000259" key="4">
    <source>
        <dbReference type="SMART" id="SM00967"/>
    </source>
</evidence>
<keyword evidence="2 5" id="KW-0489">Methyltransferase</keyword>
<keyword evidence="6" id="KW-1185">Reference proteome</keyword>
<dbReference type="PANTHER" id="PTHR43191">
    <property type="entry name" value="RRNA METHYLTRANSFERASE 3"/>
    <property type="match status" value="1"/>
</dbReference>
<evidence type="ECO:0000313" key="6">
    <source>
        <dbReference type="Proteomes" id="UP000184082"/>
    </source>
</evidence>
<dbReference type="NCBIfam" id="TIGR00186">
    <property type="entry name" value="rRNA_methyl_3"/>
    <property type="match status" value="1"/>
</dbReference>
<organism evidence="5 6">
    <name type="scientific">Caminicella sporogenes DSM 14501</name>
    <dbReference type="NCBI Taxonomy" id="1121266"/>
    <lineage>
        <taxon>Bacteria</taxon>
        <taxon>Bacillati</taxon>
        <taxon>Bacillota</taxon>
        <taxon>Clostridia</taxon>
        <taxon>Peptostreptococcales</taxon>
        <taxon>Caminicellaceae</taxon>
        <taxon>Caminicella</taxon>
    </lineage>
</organism>
<dbReference type="InterPro" id="IPR001537">
    <property type="entry name" value="SpoU_MeTrfase"/>
</dbReference>
<protein>
    <submittedName>
        <fullName evidence="5">RNA methyltransferase, TrmH family</fullName>
    </submittedName>
</protein>
<dbReference type="GO" id="GO:0003723">
    <property type="term" value="F:RNA binding"/>
    <property type="evidence" value="ECO:0007669"/>
    <property type="project" value="InterPro"/>
</dbReference>
<dbReference type="Gene3D" id="3.40.1280.10">
    <property type="match status" value="1"/>
</dbReference>
<dbReference type="InterPro" id="IPR004441">
    <property type="entry name" value="rRNA_MeTrfase_TrmH"/>
</dbReference>
<proteinExistence type="inferred from homology"/>
<dbReference type="Proteomes" id="UP000184082">
    <property type="component" value="Unassembled WGS sequence"/>
</dbReference>
<dbReference type="EMBL" id="FRAJ01000013">
    <property type="protein sequence ID" value="SHK26892.1"/>
    <property type="molecule type" value="Genomic_DNA"/>
</dbReference>
<dbReference type="GO" id="GO:0005737">
    <property type="term" value="C:cytoplasm"/>
    <property type="evidence" value="ECO:0007669"/>
    <property type="project" value="UniProtKB-ARBA"/>
</dbReference>
<dbReference type="InterPro" id="IPR029028">
    <property type="entry name" value="Alpha/beta_knot_MTases"/>
</dbReference>
<dbReference type="Pfam" id="PF22435">
    <property type="entry name" value="MRM3-like_sub_bind"/>
    <property type="match status" value="1"/>
</dbReference>
<dbReference type="SUPFAM" id="SSF75217">
    <property type="entry name" value="alpha/beta knot"/>
    <property type="match status" value="1"/>
</dbReference>